<reference evidence="1 2" key="1">
    <citation type="submission" date="2019-04" db="EMBL/GenBank/DDBJ databases">
        <title>Annotation for the trematode Fasciola gigantica.</title>
        <authorList>
            <person name="Choi Y.-J."/>
        </authorList>
    </citation>
    <scope>NUCLEOTIDE SEQUENCE [LARGE SCALE GENOMIC DNA]</scope>
    <source>
        <strain evidence="1">Uganda_cow_1</strain>
    </source>
</reference>
<evidence type="ECO:0000313" key="1">
    <source>
        <dbReference type="EMBL" id="TPP55964.1"/>
    </source>
</evidence>
<dbReference type="OrthoDB" id="8958038at2759"/>
<dbReference type="AlphaFoldDB" id="A0A504Y4L9"/>
<sequence>MMKHSSSKPSTEAAGFLATSIEVTTSSLRMIPARASGPLGTLTTYELLDSGLHSTLIDKDLVKRLGLIDEPAFLSVPTAVQAAEVQAVDRLSLVLLRRANDGLLYVIVFGLTSAIQFEGSIWELDELCTTRVVNIFTVGNVSEFI</sequence>
<gene>
    <name evidence="1" type="ORF">FGIG_07523</name>
</gene>
<protein>
    <submittedName>
        <fullName evidence="1">Uncharacterized protein</fullName>
    </submittedName>
</protein>
<dbReference type="EMBL" id="SUNJ01015173">
    <property type="protein sequence ID" value="TPP55964.1"/>
    <property type="molecule type" value="Genomic_DNA"/>
</dbReference>
<keyword evidence="2" id="KW-1185">Reference proteome</keyword>
<accession>A0A504Y4L9</accession>
<comment type="caution">
    <text evidence="1">The sequence shown here is derived from an EMBL/GenBank/DDBJ whole genome shotgun (WGS) entry which is preliminary data.</text>
</comment>
<proteinExistence type="predicted"/>
<dbReference type="Proteomes" id="UP000316759">
    <property type="component" value="Unassembled WGS sequence"/>
</dbReference>
<evidence type="ECO:0000313" key="2">
    <source>
        <dbReference type="Proteomes" id="UP000316759"/>
    </source>
</evidence>
<name>A0A504Y4L9_FASGI</name>
<organism evidence="1 2">
    <name type="scientific">Fasciola gigantica</name>
    <name type="common">Giant liver fluke</name>
    <dbReference type="NCBI Taxonomy" id="46835"/>
    <lineage>
        <taxon>Eukaryota</taxon>
        <taxon>Metazoa</taxon>
        <taxon>Spiralia</taxon>
        <taxon>Lophotrochozoa</taxon>
        <taxon>Platyhelminthes</taxon>
        <taxon>Trematoda</taxon>
        <taxon>Digenea</taxon>
        <taxon>Plagiorchiida</taxon>
        <taxon>Echinostomata</taxon>
        <taxon>Echinostomatoidea</taxon>
        <taxon>Fasciolidae</taxon>
        <taxon>Fasciola</taxon>
    </lineage>
</organism>